<dbReference type="InterPro" id="IPR015510">
    <property type="entry name" value="PGRP"/>
</dbReference>
<dbReference type="PANTHER" id="PTHR11022">
    <property type="entry name" value="PEPTIDOGLYCAN RECOGNITION PROTEIN"/>
    <property type="match status" value="1"/>
</dbReference>
<dbReference type="CDD" id="cd06583">
    <property type="entry name" value="PGRP"/>
    <property type="match status" value="1"/>
</dbReference>
<evidence type="ECO:0000259" key="3">
    <source>
        <dbReference type="SMART" id="SM00701"/>
    </source>
</evidence>
<dbReference type="Proteomes" id="UP000590811">
    <property type="component" value="Unassembled WGS sequence"/>
</dbReference>
<dbReference type="Pfam" id="PF01510">
    <property type="entry name" value="Amidase_2"/>
    <property type="match status" value="1"/>
</dbReference>
<reference evidence="4 5" key="1">
    <citation type="submission" date="2020-08" db="EMBL/GenBank/DDBJ databases">
        <title>Genomic Encyclopedia of Type Strains, Phase IV (KMG-V): Genome sequencing to study the core and pangenomes of soil and plant-associated prokaryotes.</title>
        <authorList>
            <person name="Whitman W."/>
        </authorList>
    </citation>
    <scope>NUCLEOTIDE SEQUENCE [LARGE SCALE GENOMIC DNA]</scope>
    <source>
        <strain evidence="4 5">B3ACCR2</strain>
    </source>
</reference>
<gene>
    <name evidence="4" type="ORF">FHW14_000579</name>
</gene>
<dbReference type="InterPro" id="IPR002502">
    <property type="entry name" value="Amidase_domain"/>
</dbReference>
<evidence type="ECO:0000313" key="4">
    <source>
        <dbReference type="EMBL" id="MBB2985439.1"/>
    </source>
</evidence>
<dbReference type="InterPro" id="IPR036505">
    <property type="entry name" value="Amidase/PGRP_sf"/>
</dbReference>
<evidence type="ECO:0000313" key="5">
    <source>
        <dbReference type="Proteomes" id="UP000590811"/>
    </source>
</evidence>
<dbReference type="EMBL" id="JACHVT010000001">
    <property type="protein sequence ID" value="MBB2985439.1"/>
    <property type="molecule type" value="Genomic_DNA"/>
</dbReference>
<dbReference type="GO" id="GO:0008270">
    <property type="term" value="F:zinc ion binding"/>
    <property type="evidence" value="ECO:0007669"/>
    <property type="project" value="InterPro"/>
</dbReference>
<dbReference type="GO" id="GO:0009253">
    <property type="term" value="P:peptidoglycan catabolic process"/>
    <property type="evidence" value="ECO:0007669"/>
    <property type="project" value="InterPro"/>
</dbReference>
<dbReference type="GO" id="GO:0008745">
    <property type="term" value="F:N-acetylmuramoyl-L-alanine amidase activity"/>
    <property type="evidence" value="ECO:0007669"/>
    <property type="project" value="InterPro"/>
</dbReference>
<sequence>MSTLTAAASARPPRDRPVRRRVVTAGLALACALVPVQTGAARADTAADGPALTSAAAAVGAGTDVAGTSTPPGGRATKPRITTIPITATAPSGAKGAAPSAAGPVAQVTRQRTSFDVAGVTSSGAALDGIRIEVQTHGTAGWSPWTGLEAEGDGPDPRTPEAAGARVGTAPLLAAGSDGIRLRVFSRDGTLPGGLGLSLVDGGDAPQDARPPRSVAPLSVTAPQLRTVPDGATTGDLTSRAASAVTSGVSAPAIVSRSGWGADESLRDCVPTTLGGFKAAAVHHTVNSNSYTSTQSASLVRGILAYHTKSLGWCDIGYNFLVDRFGTIFEGRYGSLTGFVQAAHAGGFNRETFGVSVIGDFTRSSFPSAAVSAVSRVIAWQADRSGFDPGAGVTLTSEGSTRYPAGTRVVLPRVVGHRNLSLTSCPGDTAYPQVAGIRSSAASTWRAGQYRAAPGLYTPLTARRVVDTRTGLGGSTTALGPDSSRVITIPGLPSTATAATISVTASGATGGTYLIVHPDGTPLPTSSLLSTSPGRTVAAPITVGLGPSARLRVYNRLSTVHITVDVQGYYSSSGGAGFTGVAPRRVLDTRTGTGAPRAQVPARGSVTFAVPGLPSTARSVVLNISGANARASTAVTAHPVGTARPGTPNLHLSAARLSTTSVVVPVGSDRRVTLYSDLAATDLVADVVGYHATGLGARFTATAPRRVADTRWGWNIRLGPVTSGLVVGTYLPAPSTANGVAMNVTAIYATAPTLVTVYPAAQTRPTSPSLTPSANETVSTALLLSTGAGPHVSYSSTAGAVHLLTDVTGYFGP</sequence>
<dbReference type="SMART" id="SM00644">
    <property type="entry name" value="Ami_2"/>
    <property type="match status" value="1"/>
</dbReference>
<evidence type="ECO:0008006" key="6">
    <source>
        <dbReference type="Google" id="ProtNLM"/>
    </source>
</evidence>
<comment type="similarity">
    <text evidence="1">Belongs to the N-acetylmuramoyl-L-alanine amidase 2 family.</text>
</comment>
<dbReference type="RefSeq" id="WP_184507809.1">
    <property type="nucleotide sequence ID" value="NZ_JACHVT010000001.1"/>
</dbReference>
<accession>A0A839PQV0</accession>
<name>A0A839PQV0_9MICO</name>
<dbReference type="Gene3D" id="3.40.80.10">
    <property type="entry name" value="Peptidoglycan recognition protein-like"/>
    <property type="match status" value="1"/>
</dbReference>
<comment type="caution">
    <text evidence="4">The sequence shown here is derived from an EMBL/GenBank/DDBJ whole genome shotgun (WGS) entry which is preliminary data.</text>
</comment>
<dbReference type="InterPro" id="IPR006619">
    <property type="entry name" value="PGRP_domain_met/bac"/>
</dbReference>
<dbReference type="PANTHER" id="PTHR11022:SF41">
    <property type="entry name" value="PEPTIDOGLYCAN-RECOGNITION PROTEIN LC-RELATED"/>
    <property type="match status" value="1"/>
</dbReference>
<dbReference type="SMART" id="SM00701">
    <property type="entry name" value="PGRP"/>
    <property type="match status" value="1"/>
</dbReference>
<dbReference type="AlphaFoldDB" id="A0A839PQV0"/>
<protein>
    <recommendedName>
        <fullName evidence="6">N-acetylmuramoyl-L-alanine amidase</fullName>
    </recommendedName>
</protein>
<dbReference type="SUPFAM" id="SSF55846">
    <property type="entry name" value="N-acetylmuramoyl-L-alanine amidase-like"/>
    <property type="match status" value="1"/>
</dbReference>
<feature type="domain" description="N-acetylmuramoyl-L-alanine amidase" evidence="2">
    <location>
        <begin position="265"/>
        <end position="427"/>
    </location>
</feature>
<evidence type="ECO:0000259" key="2">
    <source>
        <dbReference type="SMART" id="SM00644"/>
    </source>
</evidence>
<proteinExistence type="inferred from homology"/>
<organism evidence="4 5">
    <name type="scientific">Terracoccus luteus</name>
    <dbReference type="NCBI Taxonomy" id="53356"/>
    <lineage>
        <taxon>Bacteria</taxon>
        <taxon>Bacillati</taxon>
        <taxon>Actinomycetota</taxon>
        <taxon>Actinomycetes</taxon>
        <taxon>Micrococcales</taxon>
        <taxon>Intrasporangiaceae</taxon>
        <taxon>Terracoccus</taxon>
    </lineage>
</organism>
<evidence type="ECO:0000256" key="1">
    <source>
        <dbReference type="ARBA" id="ARBA00007553"/>
    </source>
</evidence>
<feature type="domain" description="Peptidoglycan recognition protein family" evidence="3">
    <location>
        <begin position="252"/>
        <end position="400"/>
    </location>
</feature>